<feature type="chain" id="PRO_5040132562" description="Integrase catalytic domain-containing protein" evidence="1">
    <location>
        <begin position="25"/>
        <end position="112"/>
    </location>
</feature>
<dbReference type="OrthoDB" id="6623406at2759"/>
<evidence type="ECO:0000313" key="2">
    <source>
        <dbReference type="EMBL" id="CAH1395375.1"/>
    </source>
</evidence>
<feature type="signal peptide" evidence="1">
    <location>
        <begin position="1"/>
        <end position="24"/>
    </location>
</feature>
<evidence type="ECO:0008006" key="4">
    <source>
        <dbReference type="Google" id="ProtNLM"/>
    </source>
</evidence>
<dbReference type="InterPro" id="IPR012337">
    <property type="entry name" value="RNaseH-like_sf"/>
</dbReference>
<keyword evidence="1" id="KW-0732">Signal</keyword>
<dbReference type="Proteomes" id="UP001152798">
    <property type="component" value="Chromosome 3"/>
</dbReference>
<evidence type="ECO:0000313" key="3">
    <source>
        <dbReference type="Proteomes" id="UP001152798"/>
    </source>
</evidence>
<dbReference type="AlphaFoldDB" id="A0A9P0EDG7"/>
<dbReference type="Gene3D" id="3.30.420.10">
    <property type="entry name" value="Ribonuclease H-like superfamily/Ribonuclease H"/>
    <property type="match status" value="1"/>
</dbReference>
<proteinExistence type="predicted"/>
<dbReference type="InterPro" id="IPR036397">
    <property type="entry name" value="RNaseH_sf"/>
</dbReference>
<reference evidence="2" key="1">
    <citation type="submission" date="2022-01" db="EMBL/GenBank/DDBJ databases">
        <authorList>
            <person name="King R."/>
        </authorList>
    </citation>
    <scope>NUCLEOTIDE SEQUENCE</scope>
</reference>
<organism evidence="2 3">
    <name type="scientific">Nezara viridula</name>
    <name type="common">Southern green stink bug</name>
    <name type="synonym">Cimex viridulus</name>
    <dbReference type="NCBI Taxonomy" id="85310"/>
    <lineage>
        <taxon>Eukaryota</taxon>
        <taxon>Metazoa</taxon>
        <taxon>Ecdysozoa</taxon>
        <taxon>Arthropoda</taxon>
        <taxon>Hexapoda</taxon>
        <taxon>Insecta</taxon>
        <taxon>Pterygota</taxon>
        <taxon>Neoptera</taxon>
        <taxon>Paraneoptera</taxon>
        <taxon>Hemiptera</taxon>
        <taxon>Heteroptera</taxon>
        <taxon>Panheteroptera</taxon>
        <taxon>Pentatomomorpha</taxon>
        <taxon>Pentatomoidea</taxon>
        <taxon>Pentatomidae</taxon>
        <taxon>Pentatominae</taxon>
        <taxon>Nezara</taxon>
    </lineage>
</organism>
<name>A0A9P0EDG7_NEZVI</name>
<accession>A0A9P0EDG7</accession>
<gene>
    <name evidence="2" type="ORF">NEZAVI_LOCUS5669</name>
</gene>
<sequence length="112" mass="12416">MISHKRNAKSKCALALFVCMSTKAIHLELVTDLSTPSHIATLDRFIARRGLPFHTHSDCGTNFFGAFKKLKELIQFKGQSEPISNHLSRTAIRWTFTPTASPHFGGILGGSY</sequence>
<evidence type="ECO:0000256" key="1">
    <source>
        <dbReference type="SAM" id="SignalP"/>
    </source>
</evidence>
<dbReference type="EMBL" id="OV725079">
    <property type="protein sequence ID" value="CAH1395375.1"/>
    <property type="molecule type" value="Genomic_DNA"/>
</dbReference>
<dbReference type="GO" id="GO:0003676">
    <property type="term" value="F:nucleic acid binding"/>
    <property type="evidence" value="ECO:0007669"/>
    <property type="project" value="InterPro"/>
</dbReference>
<dbReference type="SUPFAM" id="SSF53098">
    <property type="entry name" value="Ribonuclease H-like"/>
    <property type="match status" value="1"/>
</dbReference>
<dbReference type="PANTHER" id="PTHR47331">
    <property type="entry name" value="PHD-TYPE DOMAIN-CONTAINING PROTEIN"/>
    <property type="match status" value="1"/>
</dbReference>
<protein>
    <recommendedName>
        <fullName evidence="4">Integrase catalytic domain-containing protein</fullName>
    </recommendedName>
</protein>
<keyword evidence="3" id="KW-1185">Reference proteome</keyword>